<name>A0A9D4QX80_DREPO</name>
<sequence length="226" mass="25613">MEFLEDDMPNINAIVDFLCVSNNIDLKVFNDLLVEKLTEFLSKQSTNALSAACAAITINNCREDSDKCPGCNRACKTNSVLCTKGSHWIHYHCQKLKKNEIEPLASSPDESFCCRFCKTSDTSAPSKTLYASDHYPIKVELLCNFTLNIKPEDSVISTRVNWRTINKHVYSIRVKDGLATLETEIDDDNVEEVVKDFCELMSESASNLANRRKPFYSKPKLKVWNP</sequence>
<dbReference type="Gene3D" id="3.30.40.10">
    <property type="entry name" value="Zinc/RING finger domain, C3HC4 (zinc finger)"/>
    <property type="match status" value="1"/>
</dbReference>
<dbReference type="InterPro" id="IPR013083">
    <property type="entry name" value="Znf_RING/FYVE/PHD"/>
</dbReference>
<organism evidence="1 2">
    <name type="scientific">Dreissena polymorpha</name>
    <name type="common">Zebra mussel</name>
    <name type="synonym">Mytilus polymorpha</name>
    <dbReference type="NCBI Taxonomy" id="45954"/>
    <lineage>
        <taxon>Eukaryota</taxon>
        <taxon>Metazoa</taxon>
        <taxon>Spiralia</taxon>
        <taxon>Lophotrochozoa</taxon>
        <taxon>Mollusca</taxon>
        <taxon>Bivalvia</taxon>
        <taxon>Autobranchia</taxon>
        <taxon>Heteroconchia</taxon>
        <taxon>Euheterodonta</taxon>
        <taxon>Imparidentia</taxon>
        <taxon>Neoheterodontei</taxon>
        <taxon>Myida</taxon>
        <taxon>Dreissenoidea</taxon>
        <taxon>Dreissenidae</taxon>
        <taxon>Dreissena</taxon>
    </lineage>
</organism>
<proteinExistence type="predicted"/>
<dbReference type="Proteomes" id="UP000828390">
    <property type="component" value="Unassembled WGS sequence"/>
</dbReference>
<dbReference type="InterPro" id="IPR011011">
    <property type="entry name" value="Znf_FYVE_PHD"/>
</dbReference>
<keyword evidence="2" id="KW-1185">Reference proteome</keyword>
<reference evidence="1" key="1">
    <citation type="journal article" date="2019" name="bioRxiv">
        <title>The Genome of the Zebra Mussel, Dreissena polymorpha: A Resource for Invasive Species Research.</title>
        <authorList>
            <person name="McCartney M.A."/>
            <person name="Auch B."/>
            <person name="Kono T."/>
            <person name="Mallez S."/>
            <person name="Zhang Y."/>
            <person name="Obille A."/>
            <person name="Becker A."/>
            <person name="Abrahante J.E."/>
            <person name="Garbe J."/>
            <person name="Badalamenti J.P."/>
            <person name="Herman A."/>
            <person name="Mangelson H."/>
            <person name="Liachko I."/>
            <person name="Sullivan S."/>
            <person name="Sone E.D."/>
            <person name="Koren S."/>
            <person name="Silverstein K.A.T."/>
            <person name="Beckman K.B."/>
            <person name="Gohl D.M."/>
        </authorList>
    </citation>
    <scope>NUCLEOTIDE SEQUENCE</scope>
    <source>
        <strain evidence="1">Duluth1</strain>
        <tissue evidence="1">Whole animal</tissue>
    </source>
</reference>
<evidence type="ECO:0000313" key="2">
    <source>
        <dbReference type="Proteomes" id="UP000828390"/>
    </source>
</evidence>
<evidence type="ECO:0000313" key="1">
    <source>
        <dbReference type="EMBL" id="KAH3846062.1"/>
    </source>
</evidence>
<dbReference type="SUPFAM" id="SSF57903">
    <property type="entry name" value="FYVE/PHD zinc finger"/>
    <property type="match status" value="1"/>
</dbReference>
<dbReference type="AlphaFoldDB" id="A0A9D4QX80"/>
<dbReference type="EMBL" id="JAIWYP010000003">
    <property type="protein sequence ID" value="KAH3846062.1"/>
    <property type="molecule type" value="Genomic_DNA"/>
</dbReference>
<comment type="caution">
    <text evidence="1">The sequence shown here is derived from an EMBL/GenBank/DDBJ whole genome shotgun (WGS) entry which is preliminary data.</text>
</comment>
<gene>
    <name evidence="1" type="ORF">DPMN_088356</name>
</gene>
<reference evidence="1" key="2">
    <citation type="submission" date="2020-11" db="EMBL/GenBank/DDBJ databases">
        <authorList>
            <person name="McCartney M.A."/>
            <person name="Auch B."/>
            <person name="Kono T."/>
            <person name="Mallez S."/>
            <person name="Becker A."/>
            <person name="Gohl D.M."/>
            <person name="Silverstein K.A.T."/>
            <person name="Koren S."/>
            <person name="Bechman K.B."/>
            <person name="Herman A."/>
            <person name="Abrahante J.E."/>
            <person name="Garbe J."/>
        </authorList>
    </citation>
    <scope>NUCLEOTIDE SEQUENCE</scope>
    <source>
        <strain evidence="1">Duluth1</strain>
        <tissue evidence="1">Whole animal</tissue>
    </source>
</reference>
<protein>
    <submittedName>
        <fullName evidence="1">Uncharacterized protein</fullName>
    </submittedName>
</protein>
<accession>A0A9D4QX80</accession>